<dbReference type="CDD" id="cd09272">
    <property type="entry name" value="RNase_HI_RT_Ty1"/>
    <property type="match status" value="1"/>
</dbReference>
<reference evidence="1 2" key="1">
    <citation type="submission" date="2024-01" db="EMBL/GenBank/DDBJ databases">
        <title>The complete chloroplast genome sequence of Lithospermum erythrorhizon: insights into the phylogenetic relationship among Boraginaceae species and the maternal lineages of purple gromwells.</title>
        <authorList>
            <person name="Okada T."/>
            <person name="Watanabe K."/>
        </authorList>
    </citation>
    <scope>NUCLEOTIDE SEQUENCE [LARGE SCALE GENOMIC DNA]</scope>
</reference>
<gene>
    <name evidence="1" type="ORF">LIER_27514</name>
</gene>
<dbReference type="Proteomes" id="UP001454036">
    <property type="component" value="Unassembled WGS sequence"/>
</dbReference>
<dbReference type="EMBL" id="BAABME010008880">
    <property type="protein sequence ID" value="GAA0174042.1"/>
    <property type="molecule type" value="Genomic_DNA"/>
</dbReference>
<evidence type="ECO:0000313" key="1">
    <source>
        <dbReference type="EMBL" id="GAA0174042.1"/>
    </source>
</evidence>
<sequence length="243" mass="27660">MSSKRASGVVVMTTQRFFSRYYNHVTTTPVEAKAQDSPSVLLGIFDVGRRCTFLLTSLKVAYVLRTPQPQAQGDATLVQTPARAKLENDEYVCCGHILNMISDALFDTYQIVESAKLLWDQLEARYIREDTTRYLDASWIFNGEHSSTSERIFTLGGSTISWGYKKQTGIADSFMASEFIALASICKEVEWLPNLLYELPLWPKPMSPISLHCDSEKTLARAYNMVYNGKSRHICFQHSMWRN</sequence>
<keyword evidence="2" id="KW-1185">Reference proteome</keyword>
<proteinExistence type="predicted"/>
<name>A0AAV3RIB3_LITER</name>
<comment type="caution">
    <text evidence="1">The sequence shown here is derived from an EMBL/GenBank/DDBJ whole genome shotgun (WGS) entry which is preliminary data.</text>
</comment>
<organism evidence="1 2">
    <name type="scientific">Lithospermum erythrorhizon</name>
    <name type="common">Purple gromwell</name>
    <name type="synonym">Lithospermum officinale var. erythrorhizon</name>
    <dbReference type="NCBI Taxonomy" id="34254"/>
    <lineage>
        <taxon>Eukaryota</taxon>
        <taxon>Viridiplantae</taxon>
        <taxon>Streptophyta</taxon>
        <taxon>Embryophyta</taxon>
        <taxon>Tracheophyta</taxon>
        <taxon>Spermatophyta</taxon>
        <taxon>Magnoliopsida</taxon>
        <taxon>eudicotyledons</taxon>
        <taxon>Gunneridae</taxon>
        <taxon>Pentapetalae</taxon>
        <taxon>asterids</taxon>
        <taxon>lamiids</taxon>
        <taxon>Boraginales</taxon>
        <taxon>Boraginaceae</taxon>
        <taxon>Boraginoideae</taxon>
        <taxon>Lithospermeae</taxon>
        <taxon>Lithospermum</taxon>
    </lineage>
</organism>
<accession>A0AAV3RIB3</accession>
<dbReference type="PANTHER" id="PTHR11439">
    <property type="entry name" value="GAG-POL-RELATED RETROTRANSPOSON"/>
    <property type="match status" value="1"/>
</dbReference>
<protein>
    <submittedName>
        <fullName evidence="1">Uncharacterized protein</fullName>
    </submittedName>
</protein>
<dbReference type="PANTHER" id="PTHR11439:SF521">
    <property type="entry name" value="RNA-DIRECTED DNA POLYMERASE"/>
    <property type="match status" value="1"/>
</dbReference>
<dbReference type="AlphaFoldDB" id="A0AAV3RIB3"/>
<evidence type="ECO:0000313" key="2">
    <source>
        <dbReference type="Proteomes" id="UP001454036"/>
    </source>
</evidence>